<feature type="transmembrane region" description="Helical" evidence="6">
    <location>
        <begin position="47"/>
        <end position="66"/>
    </location>
</feature>
<dbReference type="SUPFAM" id="SSF55874">
    <property type="entry name" value="ATPase domain of HSP90 chaperone/DNA topoisomerase II/histidine kinase"/>
    <property type="match status" value="1"/>
</dbReference>
<accession>A0A3B0SCZ5</accession>
<dbReference type="GO" id="GO:0000155">
    <property type="term" value="F:phosphorelay sensor kinase activity"/>
    <property type="evidence" value="ECO:0007669"/>
    <property type="project" value="InterPro"/>
</dbReference>
<keyword evidence="6" id="KW-0472">Membrane</keyword>
<name>A0A3B0SCZ5_9ZZZZ</name>
<reference evidence="8" key="1">
    <citation type="submission" date="2018-06" db="EMBL/GenBank/DDBJ databases">
        <authorList>
            <person name="Zhirakovskaya E."/>
        </authorList>
    </citation>
    <scope>NUCLEOTIDE SEQUENCE</scope>
</reference>
<dbReference type="AlphaFoldDB" id="A0A3B0SCZ5"/>
<dbReference type="Gene3D" id="1.10.287.130">
    <property type="match status" value="1"/>
</dbReference>
<evidence type="ECO:0000256" key="1">
    <source>
        <dbReference type="ARBA" id="ARBA00000085"/>
    </source>
</evidence>
<dbReference type="SMART" id="SM00388">
    <property type="entry name" value="HisKA"/>
    <property type="match status" value="1"/>
</dbReference>
<dbReference type="InterPro" id="IPR003661">
    <property type="entry name" value="HisK_dim/P_dom"/>
</dbReference>
<gene>
    <name evidence="8" type="ORF">MNBD_ALPHA08-1158</name>
</gene>
<dbReference type="InterPro" id="IPR004358">
    <property type="entry name" value="Sig_transdc_His_kin-like_C"/>
</dbReference>
<dbReference type="InterPro" id="IPR036097">
    <property type="entry name" value="HisK_dim/P_sf"/>
</dbReference>
<dbReference type="InterPro" id="IPR005467">
    <property type="entry name" value="His_kinase_dom"/>
</dbReference>
<dbReference type="Pfam" id="PF00512">
    <property type="entry name" value="HisKA"/>
    <property type="match status" value="1"/>
</dbReference>
<dbReference type="GO" id="GO:0009927">
    <property type="term" value="F:histidine phosphotransfer kinase activity"/>
    <property type="evidence" value="ECO:0007669"/>
    <property type="project" value="TreeGrafter"/>
</dbReference>
<dbReference type="Gene3D" id="3.30.565.10">
    <property type="entry name" value="Histidine kinase-like ATPase, C-terminal domain"/>
    <property type="match status" value="1"/>
</dbReference>
<dbReference type="GO" id="GO:0005886">
    <property type="term" value="C:plasma membrane"/>
    <property type="evidence" value="ECO:0007669"/>
    <property type="project" value="TreeGrafter"/>
</dbReference>
<dbReference type="PANTHER" id="PTHR43047:SF72">
    <property type="entry name" value="OSMOSENSING HISTIDINE PROTEIN KINASE SLN1"/>
    <property type="match status" value="1"/>
</dbReference>
<feature type="domain" description="Histidine kinase" evidence="7">
    <location>
        <begin position="599"/>
        <end position="816"/>
    </location>
</feature>
<proteinExistence type="predicted"/>
<protein>
    <recommendedName>
        <fullName evidence="2">histidine kinase</fullName>
        <ecNumber evidence="2">2.7.13.3</ecNumber>
    </recommendedName>
</protein>
<dbReference type="InterPro" id="IPR035965">
    <property type="entry name" value="PAS-like_dom_sf"/>
</dbReference>
<dbReference type="SUPFAM" id="SSF55785">
    <property type="entry name" value="PYP-like sensor domain (PAS domain)"/>
    <property type="match status" value="1"/>
</dbReference>
<evidence type="ECO:0000313" key="8">
    <source>
        <dbReference type="EMBL" id="VAW02170.1"/>
    </source>
</evidence>
<dbReference type="PRINTS" id="PR00344">
    <property type="entry name" value="BCTRLSENSOR"/>
</dbReference>
<dbReference type="PANTHER" id="PTHR43047">
    <property type="entry name" value="TWO-COMPONENT HISTIDINE PROTEIN KINASE"/>
    <property type="match status" value="1"/>
</dbReference>
<dbReference type="PROSITE" id="PS50109">
    <property type="entry name" value="HIS_KIN"/>
    <property type="match status" value="1"/>
</dbReference>
<dbReference type="EMBL" id="UOEC01000195">
    <property type="protein sequence ID" value="VAW02170.1"/>
    <property type="molecule type" value="Genomic_DNA"/>
</dbReference>
<keyword evidence="6" id="KW-0812">Transmembrane</keyword>
<keyword evidence="4" id="KW-0808">Transferase</keyword>
<keyword evidence="3" id="KW-0597">Phosphoprotein</keyword>
<dbReference type="InterPro" id="IPR036890">
    <property type="entry name" value="HATPase_C_sf"/>
</dbReference>
<dbReference type="SUPFAM" id="SSF47384">
    <property type="entry name" value="Homodimeric domain of signal transducing histidine kinase"/>
    <property type="match status" value="1"/>
</dbReference>
<organism evidence="8">
    <name type="scientific">hydrothermal vent metagenome</name>
    <dbReference type="NCBI Taxonomy" id="652676"/>
    <lineage>
        <taxon>unclassified sequences</taxon>
        <taxon>metagenomes</taxon>
        <taxon>ecological metagenomes</taxon>
    </lineage>
</organism>
<dbReference type="Pfam" id="PF12860">
    <property type="entry name" value="PAS_7"/>
    <property type="match status" value="1"/>
</dbReference>
<comment type="catalytic activity">
    <reaction evidence="1">
        <text>ATP + protein L-histidine = ADP + protein N-phospho-L-histidine.</text>
        <dbReference type="EC" id="2.7.13.3"/>
    </reaction>
</comment>
<dbReference type="CDD" id="cd00082">
    <property type="entry name" value="HisKA"/>
    <property type="match status" value="1"/>
</dbReference>
<sequence>MGIGATKKPGHIAFVRSVHVAFCSALGSALLPTSAMAGTDLLSKENFQTFSFAALVLAIVVFVWALRVVRKLSFSETTTRQKLKDVEGRLNEAEAIMDAEPGILIVWRGRGDVPQTITGDMYDAVKIPSQQDQLLDFSLWLTSESAETLRDNLEALRDSGKAFNIGIRTANGELLEADGRTAGGTATLRFRPLVGERRSNADLSHETRRLGKQVQRLSAILDQAPFPIWFDNKEGELAWINQAYMSAVEATNVERVLQQPVLLVDEAKIVAPNATSKTNSALRGTVDVIISGNRRSMDIFKVSSETEDANFAIDMTNLDTAQKELELHIKAHASTLDKLATAIAIFGPDQHLRFYNSAYAKLWGLDPDWLDAHPGDSEILDKLRSERNLPEQANYRAWKTELLTAYKTLDAKEYWWHLPDGQSLRVIAEQHPFGGVTYLYENVTEQISLESRYNALIDIQSDTLSNLEEGIALFGTDGKLQLHNVSFAKFWNLSQEFLITKPHIDDVINKCRVLFDDSGIWDDLKYCVTSINDKRKPLQDRITRPDKTIFDCAAIPLPGGNTLVTYLDVSDSAGIERALRERNEALEAADRLKTNFLSNVSYELRTPLTNILGFAEGLSMGIAGELQDKQKEYLGHIQSSSDDLLVIIDAILDLTAIDAGALDLKLSEISVAEILEKTARSMTAKIRQMDLTLNIEIAENISSFIGDEQRLTQIFGNLLANAIGFSPEKGIVRLGAKRDGDDIVIWVADTGRGMEPEFQKQAFERFQSKPISGGHRGPGLGLAIVKSFVELHEGQVSLLSKLGKGTTVICRFPIVGPIARTISSTGVGQIQIPDNKRALAG</sequence>
<dbReference type="SMART" id="SM00387">
    <property type="entry name" value="HATPase_c"/>
    <property type="match status" value="1"/>
</dbReference>
<dbReference type="EC" id="2.7.13.3" evidence="2"/>
<evidence type="ECO:0000256" key="2">
    <source>
        <dbReference type="ARBA" id="ARBA00012438"/>
    </source>
</evidence>
<evidence type="ECO:0000259" key="7">
    <source>
        <dbReference type="PROSITE" id="PS50109"/>
    </source>
</evidence>
<dbReference type="InterPro" id="IPR003594">
    <property type="entry name" value="HATPase_dom"/>
</dbReference>
<evidence type="ECO:0000256" key="5">
    <source>
        <dbReference type="ARBA" id="ARBA00022777"/>
    </source>
</evidence>
<evidence type="ECO:0000256" key="4">
    <source>
        <dbReference type="ARBA" id="ARBA00022679"/>
    </source>
</evidence>
<dbReference type="CDD" id="cd00075">
    <property type="entry name" value="HATPase"/>
    <property type="match status" value="1"/>
</dbReference>
<keyword evidence="5" id="KW-0418">Kinase</keyword>
<keyword evidence="6" id="KW-1133">Transmembrane helix</keyword>
<dbReference type="Pfam" id="PF02518">
    <property type="entry name" value="HATPase_c"/>
    <property type="match status" value="1"/>
</dbReference>
<evidence type="ECO:0000256" key="6">
    <source>
        <dbReference type="SAM" id="Phobius"/>
    </source>
</evidence>
<evidence type="ECO:0000256" key="3">
    <source>
        <dbReference type="ARBA" id="ARBA00022553"/>
    </source>
</evidence>